<accession>A0ACB8YU31</accession>
<dbReference type="Proteomes" id="UP001055811">
    <property type="component" value="Linkage Group LG09"/>
</dbReference>
<protein>
    <submittedName>
        <fullName evidence="1">Uncharacterized protein</fullName>
    </submittedName>
</protein>
<reference evidence="2" key="1">
    <citation type="journal article" date="2022" name="Mol. Ecol. Resour.">
        <title>The genomes of chicory, endive, great burdock and yacon provide insights into Asteraceae palaeo-polyploidization history and plant inulin production.</title>
        <authorList>
            <person name="Fan W."/>
            <person name="Wang S."/>
            <person name="Wang H."/>
            <person name="Wang A."/>
            <person name="Jiang F."/>
            <person name="Liu H."/>
            <person name="Zhao H."/>
            <person name="Xu D."/>
            <person name="Zhang Y."/>
        </authorList>
    </citation>
    <scope>NUCLEOTIDE SEQUENCE [LARGE SCALE GENOMIC DNA]</scope>
    <source>
        <strain evidence="2">cv. Punajuju</strain>
    </source>
</reference>
<gene>
    <name evidence="1" type="ORF">L2E82_46831</name>
</gene>
<proteinExistence type="predicted"/>
<reference evidence="1 2" key="2">
    <citation type="journal article" date="2022" name="Mol. Ecol. Resour.">
        <title>The genomes of chicory, endive, great burdock and yacon provide insights into Asteraceae paleo-polyploidization history and plant inulin production.</title>
        <authorList>
            <person name="Fan W."/>
            <person name="Wang S."/>
            <person name="Wang H."/>
            <person name="Wang A."/>
            <person name="Jiang F."/>
            <person name="Liu H."/>
            <person name="Zhao H."/>
            <person name="Xu D."/>
            <person name="Zhang Y."/>
        </authorList>
    </citation>
    <scope>NUCLEOTIDE SEQUENCE [LARGE SCALE GENOMIC DNA]</scope>
    <source>
        <strain evidence="2">cv. Punajuju</strain>
        <tissue evidence="1">Leaves</tissue>
    </source>
</reference>
<keyword evidence="2" id="KW-1185">Reference proteome</keyword>
<comment type="caution">
    <text evidence="1">The sequence shown here is derived from an EMBL/GenBank/DDBJ whole genome shotgun (WGS) entry which is preliminary data.</text>
</comment>
<sequence length="161" mass="17057">MNVATIILSVLPGACIVALLNLMKEEQAEDNGMEVELGGMMLQFGKCKGCTSMLYMPTPRFGSDTVVGWDSTDIVAVAVGILGIAAGMVGVITEVGLLTMKGVVASLTRVAVPPEGVHPKLGNRGIGLKRGFTNPLVVSITRFLFKSHGWRQITDTNSDTH</sequence>
<evidence type="ECO:0000313" key="1">
    <source>
        <dbReference type="EMBL" id="KAI3688903.1"/>
    </source>
</evidence>
<evidence type="ECO:0000313" key="2">
    <source>
        <dbReference type="Proteomes" id="UP001055811"/>
    </source>
</evidence>
<name>A0ACB8YU31_CICIN</name>
<dbReference type="EMBL" id="CM042017">
    <property type="protein sequence ID" value="KAI3688903.1"/>
    <property type="molecule type" value="Genomic_DNA"/>
</dbReference>
<organism evidence="1 2">
    <name type="scientific">Cichorium intybus</name>
    <name type="common">Chicory</name>
    <dbReference type="NCBI Taxonomy" id="13427"/>
    <lineage>
        <taxon>Eukaryota</taxon>
        <taxon>Viridiplantae</taxon>
        <taxon>Streptophyta</taxon>
        <taxon>Embryophyta</taxon>
        <taxon>Tracheophyta</taxon>
        <taxon>Spermatophyta</taxon>
        <taxon>Magnoliopsida</taxon>
        <taxon>eudicotyledons</taxon>
        <taxon>Gunneridae</taxon>
        <taxon>Pentapetalae</taxon>
        <taxon>asterids</taxon>
        <taxon>campanulids</taxon>
        <taxon>Asterales</taxon>
        <taxon>Asteraceae</taxon>
        <taxon>Cichorioideae</taxon>
        <taxon>Cichorieae</taxon>
        <taxon>Cichoriinae</taxon>
        <taxon>Cichorium</taxon>
    </lineage>
</organism>